<protein>
    <submittedName>
        <fullName evidence="2">Uncharacterized protein</fullName>
    </submittedName>
</protein>
<keyword evidence="4" id="KW-1185">Reference proteome</keyword>
<dbReference type="Proteomes" id="UP000663866">
    <property type="component" value="Unassembled WGS sequence"/>
</dbReference>
<organism evidence="2 4">
    <name type="scientific">Rotaria magnacalcarata</name>
    <dbReference type="NCBI Taxonomy" id="392030"/>
    <lineage>
        <taxon>Eukaryota</taxon>
        <taxon>Metazoa</taxon>
        <taxon>Spiralia</taxon>
        <taxon>Gnathifera</taxon>
        <taxon>Rotifera</taxon>
        <taxon>Eurotatoria</taxon>
        <taxon>Bdelloidea</taxon>
        <taxon>Philodinida</taxon>
        <taxon>Philodinidae</taxon>
        <taxon>Rotaria</taxon>
    </lineage>
</organism>
<evidence type="ECO:0000313" key="2">
    <source>
        <dbReference type="EMBL" id="CAF4733957.1"/>
    </source>
</evidence>
<dbReference type="EMBL" id="CAJOBG010109118">
    <property type="protein sequence ID" value="CAF4733957.1"/>
    <property type="molecule type" value="Genomic_DNA"/>
</dbReference>
<evidence type="ECO:0000313" key="4">
    <source>
        <dbReference type="Proteomes" id="UP000663866"/>
    </source>
</evidence>
<dbReference type="AlphaFoldDB" id="A0A821KE70"/>
<feature type="compositionally biased region" description="Polar residues" evidence="1">
    <location>
        <begin position="9"/>
        <end position="40"/>
    </location>
</feature>
<proteinExistence type="predicted"/>
<feature type="non-terminal residue" evidence="2">
    <location>
        <position position="40"/>
    </location>
</feature>
<dbReference type="EMBL" id="CAJOBG010110840">
    <property type="protein sequence ID" value="CAF4739862.1"/>
    <property type="molecule type" value="Genomic_DNA"/>
</dbReference>
<sequence>MTAPGRTEYPQQIGPTNWSDSQLHQMSRSNNWNTNLNHPL</sequence>
<name>A0A821KE70_9BILA</name>
<feature type="region of interest" description="Disordered" evidence="1">
    <location>
        <begin position="1"/>
        <end position="40"/>
    </location>
</feature>
<evidence type="ECO:0000313" key="3">
    <source>
        <dbReference type="EMBL" id="CAF4739862.1"/>
    </source>
</evidence>
<evidence type="ECO:0000256" key="1">
    <source>
        <dbReference type="SAM" id="MobiDB-lite"/>
    </source>
</evidence>
<reference evidence="2" key="1">
    <citation type="submission" date="2021-02" db="EMBL/GenBank/DDBJ databases">
        <authorList>
            <person name="Nowell W R."/>
        </authorList>
    </citation>
    <scope>NUCLEOTIDE SEQUENCE</scope>
</reference>
<gene>
    <name evidence="2" type="ORF">OVN521_LOCUS49549</name>
    <name evidence="3" type="ORF">OVN521_LOCUS49769</name>
</gene>
<accession>A0A821KE70</accession>
<comment type="caution">
    <text evidence="2">The sequence shown here is derived from an EMBL/GenBank/DDBJ whole genome shotgun (WGS) entry which is preliminary data.</text>
</comment>